<dbReference type="Pfam" id="PF04748">
    <property type="entry name" value="Polysacc_deac_2"/>
    <property type="match status" value="1"/>
</dbReference>
<dbReference type="InterPro" id="IPR011330">
    <property type="entry name" value="Glyco_hydro/deAcase_b/a-brl"/>
</dbReference>
<gene>
    <name evidence="3" type="ORF">ABEG18_22135</name>
</gene>
<dbReference type="RefSeq" id="WP_406855214.1">
    <property type="nucleotide sequence ID" value="NZ_CP157484.1"/>
</dbReference>
<protein>
    <submittedName>
        <fullName evidence="3">Divergent polysaccharide deacetylase family protein</fullName>
    </submittedName>
</protein>
<dbReference type="SUPFAM" id="SSF88713">
    <property type="entry name" value="Glycoside hydrolase/deacetylase"/>
    <property type="match status" value="1"/>
</dbReference>
<keyword evidence="2" id="KW-0472">Membrane</keyword>
<feature type="transmembrane region" description="Helical" evidence="2">
    <location>
        <begin position="6"/>
        <end position="26"/>
    </location>
</feature>
<proteinExistence type="predicted"/>
<organism evidence="3">
    <name type="scientific">Alsobacter sp. KACC 23698</name>
    <dbReference type="NCBI Taxonomy" id="3149229"/>
    <lineage>
        <taxon>Bacteria</taxon>
        <taxon>Pseudomonadati</taxon>
        <taxon>Pseudomonadota</taxon>
        <taxon>Alphaproteobacteria</taxon>
        <taxon>Hyphomicrobiales</taxon>
        <taxon>Alsobacteraceae</taxon>
        <taxon>Alsobacter</taxon>
    </lineage>
</organism>
<dbReference type="CDD" id="cd10936">
    <property type="entry name" value="CE4_DAC2"/>
    <property type="match status" value="1"/>
</dbReference>
<dbReference type="Gene3D" id="3.20.20.370">
    <property type="entry name" value="Glycoside hydrolase/deacetylase"/>
    <property type="match status" value="1"/>
</dbReference>
<dbReference type="EMBL" id="CP157484">
    <property type="protein sequence ID" value="XBO38374.1"/>
    <property type="molecule type" value="Genomic_DNA"/>
</dbReference>
<sequence length="373" mass="38560">MPLALGNLFVGGVATVFLVLAGYLVIVKDPYGGEPYATAPVTRSKPADPAASAAEPRVREGAPPAQDSALAMSEAEKATGVRVVRGTGDRSGGIVIQVPPSAVKLAPAPDKRLVDRSRHGVLPRIGADGARPADVYARPAVALPPKTVGRIAIVVGGLGLSQGLTNDAIQRLPGDVTLAFAPYGADLERQVSKARDDGHEVMLQVPMEPFDYPDNDPGPHTLTAANPGGDNTDRLLWVMSRFPGYVGVMNHMGAKFTSSEAALAPVLKEIASRGLLLLDDGSSARSLMPAAASSLKLPFAKADAVLDLSPKSSSIDDQLARLETIARERGVAVGAASALPVSIERIAAWAKGLEARGLALVPLSAAIAKPGRP</sequence>
<accession>A0AAU7JE03</accession>
<dbReference type="AlphaFoldDB" id="A0AAU7JE03"/>
<feature type="region of interest" description="Disordered" evidence="1">
    <location>
        <begin position="38"/>
        <end position="68"/>
    </location>
</feature>
<keyword evidence="2" id="KW-1133">Transmembrane helix</keyword>
<dbReference type="PANTHER" id="PTHR30105">
    <property type="entry name" value="UNCHARACTERIZED YIBQ-RELATED"/>
    <property type="match status" value="1"/>
</dbReference>
<evidence type="ECO:0000256" key="1">
    <source>
        <dbReference type="SAM" id="MobiDB-lite"/>
    </source>
</evidence>
<dbReference type="GO" id="GO:0005975">
    <property type="term" value="P:carbohydrate metabolic process"/>
    <property type="evidence" value="ECO:0007669"/>
    <property type="project" value="InterPro"/>
</dbReference>
<dbReference type="InterPro" id="IPR006837">
    <property type="entry name" value="Divergent_DAC"/>
</dbReference>
<name>A0AAU7JE03_9HYPH</name>
<dbReference type="PANTHER" id="PTHR30105:SF2">
    <property type="entry name" value="DIVERGENT POLYSACCHARIDE DEACETYLASE SUPERFAMILY"/>
    <property type="match status" value="1"/>
</dbReference>
<evidence type="ECO:0000313" key="3">
    <source>
        <dbReference type="EMBL" id="XBO38374.1"/>
    </source>
</evidence>
<reference evidence="3" key="1">
    <citation type="submission" date="2024-05" db="EMBL/GenBank/DDBJ databases">
        <authorList>
            <person name="Kim S."/>
            <person name="Heo J."/>
            <person name="Choi H."/>
            <person name="Choi Y."/>
            <person name="Kwon S.-W."/>
            <person name="Kim Y."/>
        </authorList>
    </citation>
    <scope>NUCLEOTIDE SEQUENCE</scope>
    <source>
        <strain evidence="3">KACC 23698</strain>
    </source>
</reference>
<keyword evidence="2" id="KW-0812">Transmembrane</keyword>
<evidence type="ECO:0000256" key="2">
    <source>
        <dbReference type="SAM" id="Phobius"/>
    </source>
</evidence>